<reference evidence="3" key="1">
    <citation type="submission" date="2017-06" db="EMBL/GenBank/DDBJ databases">
        <authorList>
            <person name="Varghese N."/>
            <person name="Submissions S."/>
        </authorList>
    </citation>
    <scope>NUCLEOTIDE SEQUENCE [LARGE SCALE GENOMIC DNA]</scope>
    <source>
        <strain evidence="3">Ca-68</strain>
    </source>
</reference>
<dbReference type="Proteomes" id="UP000198305">
    <property type="component" value="Unassembled WGS sequence"/>
</dbReference>
<organism evidence="2 3">
    <name type="scientific">Methylobacillus rhizosphaerae</name>
    <dbReference type="NCBI Taxonomy" id="551994"/>
    <lineage>
        <taxon>Bacteria</taxon>
        <taxon>Pseudomonadati</taxon>
        <taxon>Pseudomonadota</taxon>
        <taxon>Betaproteobacteria</taxon>
        <taxon>Nitrosomonadales</taxon>
        <taxon>Methylophilaceae</taxon>
        <taxon>Methylobacillus</taxon>
    </lineage>
</organism>
<sequence length="36" mass="4393">MPRSISIHGPFSCTYTREHGEHKEYDEYQEDIEHRN</sequence>
<gene>
    <name evidence="2" type="ORF">SAMN05192560_2245</name>
</gene>
<proteinExistence type="predicted"/>
<keyword evidence="3" id="KW-1185">Reference proteome</keyword>
<evidence type="ECO:0000256" key="1">
    <source>
        <dbReference type="SAM" id="MobiDB-lite"/>
    </source>
</evidence>
<dbReference type="AlphaFoldDB" id="A0A239B253"/>
<evidence type="ECO:0000313" key="2">
    <source>
        <dbReference type="EMBL" id="SNS01701.1"/>
    </source>
</evidence>
<evidence type="ECO:0000313" key="3">
    <source>
        <dbReference type="Proteomes" id="UP000198305"/>
    </source>
</evidence>
<protein>
    <submittedName>
        <fullName evidence="2">Uncharacterized protein</fullName>
    </submittedName>
</protein>
<accession>A0A239B253</accession>
<dbReference type="EMBL" id="FZOA01000011">
    <property type="protein sequence ID" value="SNS01701.1"/>
    <property type="molecule type" value="Genomic_DNA"/>
</dbReference>
<name>A0A239B253_9PROT</name>
<feature type="region of interest" description="Disordered" evidence="1">
    <location>
        <begin position="17"/>
        <end position="36"/>
    </location>
</feature>